<keyword evidence="1" id="KW-0812">Transmembrane</keyword>
<evidence type="ECO:0000256" key="1">
    <source>
        <dbReference type="SAM" id="Phobius"/>
    </source>
</evidence>
<evidence type="ECO:0000313" key="2">
    <source>
        <dbReference type="EMBL" id="TDZ92174.1"/>
    </source>
</evidence>
<organism evidence="2 5">
    <name type="scientific">Mycobacteroides salmoniphilum</name>
    <dbReference type="NCBI Taxonomy" id="404941"/>
    <lineage>
        <taxon>Bacteria</taxon>
        <taxon>Bacillati</taxon>
        <taxon>Actinomycetota</taxon>
        <taxon>Actinomycetes</taxon>
        <taxon>Mycobacteriales</taxon>
        <taxon>Mycobacteriaceae</taxon>
        <taxon>Mycobacteroides</taxon>
    </lineage>
</organism>
<reference evidence="4 5" key="1">
    <citation type="journal article" date="2019" name="Sci. Rep.">
        <title>Extended insight into the Mycobacterium chelonae-abscessus complex through whole genome sequencing of Mycobacterium salmoniphilum outbreak and Mycobacterium salmoniphilum-like strains.</title>
        <authorList>
            <person name="Behra P.R.K."/>
            <person name="Das S."/>
            <person name="Pettersson B.M.F."/>
            <person name="Shirreff L."/>
            <person name="DuCote T."/>
            <person name="Jacobsson K.G."/>
            <person name="Ennis D.G."/>
            <person name="Kirsebom L.A."/>
        </authorList>
    </citation>
    <scope>NUCLEOTIDE SEQUENCE [LARGE SCALE GENOMIC DNA]</scope>
    <source>
        <strain evidence="3 4">CCUG 60883</strain>
        <strain evidence="2 5">CCUG 60885</strain>
    </source>
</reference>
<dbReference type="Proteomes" id="UP000294844">
    <property type="component" value="Unassembled WGS sequence"/>
</dbReference>
<gene>
    <name evidence="3" type="ORF">CCUG60883_01436</name>
    <name evidence="2" type="ORF">CCUG60885_04288</name>
</gene>
<sequence length="138" mass="13894">MTDQIRKWYYLIGALVASVVPILVTSGVVSDTQGNAWINAVVAIGGVLGVAGLGTAGVVLSKQIKNAPGAAADKAVTSLKEVQDQLNSTAQSAQDQLAAATKVAVDSINKIQATVGGVVGQQVSLGPLAAQVIKSVTE</sequence>
<accession>A0A4R8SC90</accession>
<comment type="caution">
    <text evidence="2">The sequence shown here is derived from an EMBL/GenBank/DDBJ whole genome shotgun (WGS) entry which is preliminary data.</text>
</comment>
<dbReference type="RefSeq" id="WP_134148857.1">
    <property type="nucleotide sequence ID" value="NZ_PECK01000008.1"/>
</dbReference>
<keyword evidence="1" id="KW-1133">Transmembrane helix</keyword>
<feature type="transmembrane region" description="Helical" evidence="1">
    <location>
        <begin position="9"/>
        <end position="30"/>
    </location>
</feature>
<evidence type="ECO:0000313" key="4">
    <source>
        <dbReference type="Proteomes" id="UP000294844"/>
    </source>
</evidence>
<dbReference type="Proteomes" id="UP000295685">
    <property type="component" value="Unassembled WGS sequence"/>
</dbReference>
<protein>
    <recommendedName>
        <fullName evidence="6">Holin</fullName>
    </recommendedName>
</protein>
<dbReference type="AlphaFoldDB" id="A0A4R8SC90"/>
<dbReference type="EMBL" id="PECK01000008">
    <property type="protein sequence ID" value="TDZ92174.1"/>
    <property type="molecule type" value="Genomic_DNA"/>
</dbReference>
<name>A0A4R8SC90_9MYCO</name>
<evidence type="ECO:0008006" key="6">
    <source>
        <dbReference type="Google" id="ProtNLM"/>
    </source>
</evidence>
<evidence type="ECO:0000313" key="3">
    <source>
        <dbReference type="EMBL" id="TEA07403.1"/>
    </source>
</evidence>
<dbReference type="EMBL" id="PECM01000005">
    <property type="protein sequence ID" value="TEA07403.1"/>
    <property type="molecule type" value="Genomic_DNA"/>
</dbReference>
<proteinExistence type="predicted"/>
<evidence type="ECO:0000313" key="5">
    <source>
        <dbReference type="Proteomes" id="UP000295685"/>
    </source>
</evidence>
<dbReference type="OrthoDB" id="4762980at2"/>
<feature type="transmembrane region" description="Helical" evidence="1">
    <location>
        <begin position="36"/>
        <end position="60"/>
    </location>
</feature>
<keyword evidence="4" id="KW-1185">Reference proteome</keyword>
<keyword evidence="1" id="KW-0472">Membrane</keyword>